<evidence type="ECO:0000259" key="1">
    <source>
        <dbReference type="PROSITE" id="PS50041"/>
    </source>
</evidence>
<feature type="domain" description="C-type lectin" evidence="1">
    <location>
        <begin position="232"/>
        <end position="328"/>
    </location>
</feature>
<dbReference type="AlphaFoldDB" id="A0A914CKX2"/>
<dbReference type="PANTHER" id="PTHR22803">
    <property type="entry name" value="MANNOSE, PHOSPHOLIPASE, LECTIN RECEPTOR RELATED"/>
    <property type="match status" value="1"/>
</dbReference>
<sequence>MSNANAWAKAEMLRHFSMYLEGEALSAYESLDKNIRENLDSLTKALKEKLEDQDVAFQARMALMSRTQQANETVLEFGVAIKNERSVAPSQIRCILLLAERICNNLNGHLTSICDTLTNEYLRNAASNSFTKYDDNDFWFGLAHNGNYVWNWTDSNTSCSFNNWINGVPSKGGKCASFSISTGKWSATHCSKHKPFICMVPKEIPSCPHVTNPRCPHVTNPSCLYDYVYFDKTNSCYKKLFNKTFYEANIECQKEGANLASIHSEEENRFLTIFSRTGYPQYIYGTTWIGLQKINNSWSWTDGTKVDYVSRFNNFSGIDCFMLWQDEWIGTTQKVYLELWENNLACSSINRAAICKMPPFS</sequence>
<name>A0A914CKX2_9BILA</name>
<proteinExistence type="predicted"/>
<dbReference type="InterPro" id="IPR016187">
    <property type="entry name" value="CTDL_fold"/>
</dbReference>
<dbReference type="SUPFAM" id="SSF56436">
    <property type="entry name" value="C-type lectin-like"/>
    <property type="match status" value="2"/>
</dbReference>
<reference evidence="3" key="1">
    <citation type="submission" date="2022-11" db="UniProtKB">
        <authorList>
            <consortium name="WormBaseParasite"/>
        </authorList>
    </citation>
    <scope>IDENTIFICATION</scope>
</reference>
<dbReference type="CDD" id="cd00037">
    <property type="entry name" value="CLECT"/>
    <property type="match status" value="2"/>
</dbReference>
<dbReference type="WBParaSite" id="ACRNAN_scaffold11472.g22080.t1">
    <property type="protein sequence ID" value="ACRNAN_scaffold11472.g22080.t1"/>
    <property type="gene ID" value="ACRNAN_scaffold11472.g22080"/>
</dbReference>
<dbReference type="InterPro" id="IPR050111">
    <property type="entry name" value="C-type_lectin/snaclec_domain"/>
</dbReference>
<dbReference type="Pfam" id="PF00059">
    <property type="entry name" value="Lectin_C"/>
    <property type="match status" value="2"/>
</dbReference>
<dbReference type="Gene3D" id="3.10.100.10">
    <property type="entry name" value="Mannose-Binding Protein A, subunit A"/>
    <property type="match status" value="2"/>
</dbReference>
<accession>A0A914CKX2</accession>
<dbReference type="Proteomes" id="UP000887540">
    <property type="component" value="Unplaced"/>
</dbReference>
<feature type="domain" description="C-type lectin" evidence="1">
    <location>
        <begin position="90"/>
        <end position="199"/>
    </location>
</feature>
<evidence type="ECO:0000313" key="2">
    <source>
        <dbReference type="Proteomes" id="UP000887540"/>
    </source>
</evidence>
<dbReference type="InterPro" id="IPR016186">
    <property type="entry name" value="C-type_lectin-like/link_sf"/>
</dbReference>
<dbReference type="SMART" id="SM00034">
    <property type="entry name" value="CLECT"/>
    <property type="match status" value="2"/>
</dbReference>
<keyword evidence="2" id="KW-1185">Reference proteome</keyword>
<protein>
    <submittedName>
        <fullName evidence="3">C-type lectin domain-containing protein</fullName>
    </submittedName>
</protein>
<dbReference type="InterPro" id="IPR001304">
    <property type="entry name" value="C-type_lectin-like"/>
</dbReference>
<evidence type="ECO:0000313" key="3">
    <source>
        <dbReference type="WBParaSite" id="ACRNAN_scaffold11472.g22080.t1"/>
    </source>
</evidence>
<dbReference type="PROSITE" id="PS50041">
    <property type="entry name" value="C_TYPE_LECTIN_2"/>
    <property type="match status" value="2"/>
</dbReference>
<organism evidence="2 3">
    <name type="scientific">Acrobeloides nanus</name>
    <dbReference type="NCBI Taxonomy" id="290746"/>
    <lineage>
        <taxon>Eukaryota</taxon>
        <taxon>Metazoa</taxon>
        <taxon>Ecdysozoa</taxon>
        <taxon>Nematoda</taxon>
        <taxon>Chromadorea</taxon>
        <taxon>Rhabditida</taxon>
        <taxon>Tylenchina</taxon>
        <taxon>Cephalobomorpha</taxon>
        <taxon>Cephaloboidea</taxon>
        <taxon>Cephalobidae</taxon>
        <taxon>Acrobeloides</taxon>
    </lineage>
</organism>